<feature type="compositionally biased region" description="Low complexity" evidence="5">
    <location>
        <begin position="2440"/>
        <end position="2451"/>
    </location>
</feature>
<feature type="region of interest" description="Disordered" evidence="5">
    <location>
        <begin position="496"/>
        <end position="574"/>
    </location>
</feature>
<dbReference type="InterPro" id="IPR056371">
    <property type="entry name" value="DHX37-like_C"/>
</dbReference>
<dbReference type="Gene3D" id="3.40.50.300">
    <property type="entry name" value="P-loop containing nucleotide triphosphate hydrolases"/>
    <property type="match status" value="3"/>
</dbReference>
<feature type="compositionally biased region" description="Basic residues" evidence="5">
    <location>
        <begin position="1"/>
        <end position="11"/>
    </location>
</feature>
<evidence type="ECO:0000256" key="4">
    <source>
        <dbReference type="ARBA" id="ARBA00022840"/>
    </source>
</evidence>
<feature type="compositionally biased region" description="Polar residues" evidence="5">
    <location>
        <begin position="2351"/>
        <end position="2367"/>
    </location>
</feature>
<dbReference type="InterPro" id="IPR011990">
    <property type="entry name" value="TPR-like_helical_dom_sf"/>
</dbReference>
<feature type="region of interest" description="Disordered" evidence="5">
    <location>
        <begin position="2323"/>
        <end position="2452"/>
    </location>
</feature>
<feature type="compositionally biased region" description="Basic and acidic residues" evidence="5">
    <location>
        <begin position="202"/>
        <end position="224"/>
    </location>
</feature>
<dbReference type="PROSITE" id="PS51823">
    <property type="entry name" value="CLU"/>
    <property type="match status" value="1"/>
</dbReference>
<dbReference type="SUPFAM" id="SSF48452">
    <property type="entry name" value="TPR-like"/>
    <property type="match status" value="2"/>
</dbReference>
<gene>
    <name evidence="9" type="ORF">DPX16_3390</name>
</gene>
<evidence type="ECO:0000256" key="2">
    <source>
        <dbReference type="ARBA" id="ARBA00022490"/>
    </source>
</evidence>
<dbReference type="GO" id="GO:0005737">
    <property type="term" value="C:cytoplasm"/>
    <property type="evidence" value="ECO:0007669"/>
    <property type="project" value="TreeGrafter"/>
</dbReference>
<keyword evidence="3" id="KW-0547">Nucleotide-binding</keyword>
<feature type="compositionally biased region" description="Acidic residues" evidence="5">
    <location>
        <begin position="537"/>
        <end position="561"/>
    </location>
</feature>
<dbReference type="PANTHER" id="PTHR12601:SF41">
    <property type="entry name" value="CLUSTERED MITOCHONDRIA PROTEIN HOMOLOG"/>
    <property type="match status" value="1"/>
</dbReference>
<evidence type="ECO:0000256" key="5">
    <source>
        <dbReference type="SAM" id="MobiDB-lite"/>
    </source>
</evidence>
<dbReference type="CDD" id="cd18791">
    <property type="entry name" value="SF2_C_RHA"/>
    <property type="match status" value="1"/>
</dbReference>
<reference evidence="9 10" key="1">
    <citation type="submission" date="2018-10" db="EMBL/GenBank/DDBJ databases">
        <title>Genome assembly for a Yunnan-Guizhou Plateau 3E fish, Anabarilius grahami (Regan), and its evolutionary and genetic applications.</title>
        <authorList>
            <person name="Jiang W."/>
        </authorList>
    </citation>
    <scope>NUCLEOTIDE SEQUENCE [LARGE SCALE GENOMIC DNA]</scope>
    <source>
        <strain evidence="9">AG-KIZ</strain>
        <tissue evidence="9">Muscle</tissue>
    </source>
</reference>
<dbReference type="Pfam" id="PF00270">
    <property type="entry name" value="DEAD"/>
    <property type="match status" value="1"/>
</dbReference>
<dbReference type="SMART" id="SM00382">
    <property type="entry name" value="AAA"/>
    <property type="match status" value="1"/>
</dbReference>
<dbReference type="PROSITE" id="PS51192">
    <property type="entry name" value="HELICASE_ATP_BIND_1"/>
    <property type="match status" value="1"/>
</dbReference>
<dbReference type="GO" id="GO:0005524">
    <property type="term" value="F:ATP binding"/>
    <property type="evidence" value="ECO:0007669"/>
    <property type="project" value="UniProtKB-KW"/>
</dbReference>
<dbReference type="SMART" id="SM00490">
    <property type="entry name" value="HELICc"/>
    <property type="match status" value="1"/>
</dbReference>
<evidence type="ECO:0000313" key="9">
    <source>
        <dbReference type="EMBL" id="ROI64843.1"/>
    </source>
</evidence>
<keyword evidence="10" id="KW-1185">Reference proteome</keyword>
<evidence type="ECO:0000259" key="8">
    <source>
        <dbReference type="PROSITE" id="PS51823"/>
    </source>
</evidence>
<keyword evidence="9" id="KW-0378">Hydrolase</keyword>
<dbReference type="FunFam" id="1.20.120.1080:FF:000014">
    <property type="entry name" value="Probable ATP-dependent RNA helicase DHX37"/>
    <property type="match status" value="1"/>
</dbReference>
<dbReference type="Gene3D" id="1.25.40.10">
    <property type="entry name" value="Tetratricopeptide repeat domain"/>
    <property type="match status" value="2"/>
</dbReference>
<proteinExistence type="predicted"/>
<dbReference type="InterPro" id="IPR007502">
    <property type="entry name" value="Helicase-assoc_dom"/>
</dbReference>
<dbReference type="Pfam" id="PF13236">
    <property type="entry name" value="CLU"/>
    <property type="match status" value="1"/>
</dbReference>
<dbReference type="InterPro" id="IPR014001">
    <property type="entry name" value="Helicase_ATP-bd"/>
</dbReference>
<dbReference type="InterPro" id="IPR048333">
    <property type="entry name" value="HA2_WH"/>
</dbReference>
<evidence type="ECO:0000259" key="7">
    <source>
        <dbReference type="PROSITE" id="PS51194"/>
    </source>
</evidence>
<feature type="domain" description="Helicase ATP-binding" evidence="6">
    <location>
        <begin position="261"/>
        <end position="428"/>
    </location>
</feature>
<feature type="compositionally biased region" description="Polar residues" evidence="5">
    <location>
        <begin position="12"/>
        <end position="21"/>
    </location>
</feature>
<dbReference type="FunFam" id="3.40.50.300:FF:000895">
    <property type="entry name" value="probable ATP-dependent RNA helicase DHX37"/>
    <property type="match status" value="1"/>
</dbReference>
<evidence type="ECO:0000256" key="1">
    <source>
        <dbReference type="ARBA" id="ARBA00014590"/>
    </source>
</evidence>
<dbReference type="GO" id="GO:0003729">
    <property type="term" value="F:mRNA binding"/>
    <property type="evidence" value="ECO:0007669"/>
    <property type="project" value="TreeGrafter"/>
</dbReference>
<dbReference type="Pfam" id="PF21010">
    <property type="entry name" value="HA2_C"/>
    <property type="match status" value="1"/>
</dbReference>
<feature type="region of interest" description="Disordered" evidence="5">
    <location>
        <begin position="1105"/>
        <end position="1170"/>
    </location>
</feature>
<name>A0A3N0XLI1_ANAGA</name>
<dbReference type="InterPro" id="IPR011709">
    <property type="entry name" value="DEAD-box_helicase_OB_fold"/>
</dbReference>
<organism evidence="9 10">
    <name type="scientific">Anabarilius grahami</name>
    <name type="common">Kanglang fish</name>
    <name type="synonym">Barilius grahami</name>
    <dbReference type="NCBI Taxonomy" id="495550"/>
    <lineage>
        <taxon>Eukaryota</taxon>
        <taxon>Metazoa</taxon>
        <taxon>Chordata</taxon>
        <taxon>Craniata</taxon>
        <taxon>Vertebrata</taxon>
        <taxon>Euteleostomi</taxon>
        <taxon>Actinopterygii</taxon>
        <taxon>Neopterygii</taxon>
        <taxon>Teleostei</taxon>
        <taxon>Ostariophysi</taxon>
        <taxon>Cypriniformes</taxon>
        <taxon>Xenocyprididae</taxon>
        <taxon>Xenocypridinae</taxon>
        <taxon>Xenocypridinae incertae sedis</taxon>
        <taxon>Anabarilius</taxon>
    </lineage>
</organism>
<keyword evidence="4" id="KW-0067">ATP-binding</keyword>
<dbReference type="Pfam" id="PF23362">
    <property type="entry name" value="DHX37_C"/>
    <property type="match status" value="1"/>
</dbReference>
<feature type="compositionally biased region" description="Polar residues" evidence="5">
    <location>
        <begin position="1283"/>
        <end position="1294"/>
    </location>
</feature>
<dbReference type="GO" id="GO:0004386">
    <property type="term" value="F:helicase activity"/>
    <property type="evidence" value="ECO:0007669"/>
    <property type="project" value="UniProtKB-KW"/>
</dbReference>
<feature type="compositionally biased region" description="Low complexity" evidence="5">
    <location>
        <begin position="2340"/>
        <end position="2350"/>
    </location>
</feature>
<feature type="compositionally biased region" description="Basic and acidic residues" evidence="5">
    <location>
        <begin position="2401"/>
        <end position="2420"/>
    </location>
</feature>
<dbReference type="InterPro" id="IPR027417">
    <property type="entry name" value="P-loop_NTPase"/>
</dbReference>
<dbReference type="Pfam" id="PF12807">
    <property type="entry name" value="eIF3_p135"/>
    <property type="match status" value="1"/>
</dbReference>
<dbReference type="InterPro" id="IPR011545">
    <property type="entry name" value="DEAD/DEAH_box_helicase_dom"/>
</dbReference>
<dbReference type="InterPro" id="IPR025697">
    <property type="entry name" value="CLU_dom"/>
</dbReference>
<dbReference type="Pfam" id="PF00271">
    <property type="entry name" value="Helicase_C"/>
    <property type="match status" value="1"/>
</dbReference>
<feature type="compositionally biased region" description="Basic residues" evidence="5">
    <location>
        <begin position="1108"/>
        <end position="1131"/>
    </location>
</feature>
<dbReference type="Pfam" id="PF04408">
    <property type="entry name" value="WHD_HA2"/>
    <property type="match status" value="1"/>
</dbReference>
<evidence type="ECO:0000256" key="3">
    <source>
        <dbReference type="ARBA" id="ARBA00022741"/>
    </source>
</evidence>
<dbReference type="InterPro" id="IPR001650">
    <property type="entry name" value="Helicase_C-like"/>
</dbReference>
<feature type="compositionally biased region" description="Basic and acidic residues" evidence="5">
    <location>
        <begin position="562"/>
        <end position="574"/>
    </location>
</feature>
<dbReference type="InterPro" id="IPR027523">
    <property type="entry name" value="CLU_prot"/>
</dbReference>
<feature type="region of interest" description="Disordered" evidence="5">
    <location>
        <begin position="127"/>
        <end position="224"/>
    </location>
</feature>
<feature type="compositionally biased region" description="Basic and acidic residues" evidence="5">
    <location>
        <begin position="2368"/>
        <end position="2377"/>
    </location>
</feature>
<evidence type="ECO:0000313" key="10">
    <source>
        <dbReference type="Proteomes" id="UP000281406"/>
    </source>
</evidence>
<feature type="region of interest" description="Disordered" evidence="5">
    <location>
        <begin position="1930"/>
        <end position="1955"/>
    </location>
</feature>
<keyword evidence="9" id="KW-0347">Helicase</keyword>
<accession>A0A3N0XLI1</accession>
<dbReference type="Proteomes" id="UP000281406">
    <property type="component" value="Unassembled WGS sequence"/>
</dbReference>
<dbReference type="Pfam" id="PF13374">
    <property type="entry name" value="TPR_10"/>
    <property type="match status" value="1"/>
</dbReference>
<protein>
    <recommendedName>
        <fullName evidence="1">Activating signal cointegrator 1 complex subunit 3</fullName>
    </recommendedName>
</protein>
<dbReference type="InterPro" id="IPR033646">
    <property type="entry name" value="CLU-central"/>
</dbReference>
<comment type="caution">
    <text evidence="9">The sequence shown here is derived from an EMBL/GenBank/DDBJ whole genome shotgun (WGS) entry which is preliminary data.</text>
</comment>
<dbReference type="OrthoDB" id="1414216at2759"/>
<dbReference type="Pfam" id="PF07717">
    <property type="entry name" value="OB_NTP_bind"/>
    <property type="match status" value="1"/>
</dbReference>
<dbReference type="SMART" id="SM00487">
    <property type="entry name" value="DEXDc"/>
    <property type="match status" value="1"/>
</dbReference>
<dbReference type="CDD" id="cd17982">
    <property type="entry name" value="DEXHc_DHX37"/>
    <property type="match status" value="1"/>
</dbReference>
<dbReference type="EMBL" id="RJVU01069905">
    <property type="protein sequence ID" value="ROI64843.1"/>
    <property type="molecule type" value="Genomic_DNA"/>
</dbReference>
<dbReference type="SUPFAM" id="SSF52540">
    <property type="entry name" value="P-loop containing nucleoside triphosphate hydrolases"/>
    <property type="match status" value="1"/>
</dbReference>
<sequence>MGRLRKKHNWKGRQQSTSVQTAAADRRTDVQVEIEGVVLKGVDDCNALVLPATKTKKQKVERPVPKKKALTKKQRKILEKVLELKEKKAHRAEILSKLAEVQLPESELKLLYTTSKLGTGDKLYQTKESVSEGQEGDSSAVKISSLSGANRKRRRQVDDDDDEEEEKKCEKSESSEEDDSEGSDSSEEDEEKATEEQQVLTEEAKQKEMDVKEEKKEKDVKEEAHKKEDCKPAVFIPVDRLPEIQEARLRLPILAEEQVIMEAVRENECVVLCGETGSGKTTQVPQFLYEAGYASSGGIIGVTEPRRVAAISMSHRVATEMNLTSGVVSYQIRYEGNVTDDTKIKFMTDGVLLKEIQKDFLLQKYNVIIIDEAHERSVYTDILIGLLSRIVPLRNKKGLPMKLIIMSATLRVEDFTENKRLFRSPPPVIKVEARQFAVTVHFNKRTPMDNYTGEAFRKICKIHRMLPPGGILVFLTGQAEVHSVCRRLRKAFPYRPNQEHTDSMETEDLKKSKREKKKKNVSLPRINLDSYSALPVDEGDEDRQAGIDEDDDDEGSDLELELGDHPDSDHEEKADPSIPLYVLPLYSLLAPEQQAKVFRPPPAGARLCVVATNVAETSLTIPGVKYVVDCGRVKKRFYDRVTGVSSFKVTWISQASANQRAGRAGRTEPGHCYRLYSSAVFGDFSLFSEAEITRRPVDDLVIQMKDLNIEKVVNFPFPTPPSSEALIAAEELLISLGALEEPPRRGRLGEMERARLSCPITPLGRAMAAFPVAPRYAKMLALGRQQGCMPYIITIVAAMTVREIFEDYDRPAGSEEESTKMAGKKARSVQMRRLWAGQGQSLQLGDLMVLLGAVGACEFAGCTRQFCEENGLRFKAMLEIRRLRGQLTNAVNAVCSDAGVYMDNKMAPPTESQVVYLRQIVLAGLGDHIARRVQAEELLDPKWRNGYKTPLLDDPVFIHPSSALHKTLPEFVVYQEVMETTKMYMRGVCAVQAEWIPKLLPQYCHFSAPEENPAPWYCPLSGRVKCQQQSTFFRVSWKLPAIEMDYPEDLERYKLLQPRTEFLLTALVSEKVDNKTSLEAAWRKNEKYLMSAYCQWIPESLHGELSKHTPHKAGRVSRRKEKTSSYRKKTRGREMRDAVKKGNREKRTMDVSCSENGRKATGSKKDDDGSFPVKVQGAGVEPFELQVHGFWLVQDAIMTVLGKEEVAPRTSIALALSGVTLDPMSELQDVKGFKAGVTLRLVEEPYSPRSAQAHLARVQEMLKAARPQDALMEGRSPAVLNTLTQTEAPPTLHSSKNRRANSKTEQSAEAPPPPAYILPGASELPPLATLLPTNTPSEAPSYLLDLSLSCWNPPPGFRKLQGDFLYISVHTLEGKQCDITSCSRGFYLNRSTLDVFDPRPLQSTPVCHCLTDLLSHISPQFKHNLGTLRHRPSLPAEETLSTPYRTLSWLGVSSLHSHKSSFSCRLGLDQDLNAQAPDWNKELQAARDLPQRNLEERLQRDRALLQVNSAFVWAVAQAAEKVIDGFVDPINGSHEDPAFLCGGVFMSMPTHREEWLGGERGHRAAQRLELRCVQAYSDLSGDLQNLHTIPTALADYRGVRLSAQGLAPGLQGPEQAEVPNGLLYGFSAGPLENPSRRKLLELLAQAAKALSLQRHAVLGLSGHQLPLFTSVDAQGILGADGRYYLLDVYRTMPADANFQVEDGEEGIETEHKEGSFPRCHPHVLCRLRPELVKAFIQHKHAEFTQQVKAYMEENGGVEECMKSGDSRNIDAVRRACKDVGSVSDIIFEMRFNPNIFSPGVQFPSSESDAVELQKRLLKEAASFIINDQIPAFMNDCIHGTDIPMDGASLRQALHQKGINLRYLGHLILSIRQSDLKHQLRHITRLAFAEIVVRCAQRFFSGYIQGVETSNLSAAASHFLCCLLVPHFSSASNGEESKKRSRRRGRGGGGAADSTTWTALSGNELWSQICQDAQETYRLKEGLGSNVDHLVEQYGLQKMSLLREMCLKTGIQLRLREYILDNRNKAPISPEDVLNILPVVKHITMTTTDATRMFKMAQNSLQKGLLEQAYEQLKEAAYLFGRICDDLHPEACQCLSLLAKVAYVQGHPAEARSVQLRVVVISERVLGFDHPNTIQQYVLLSVYLFAGGETALAQRCLYRAKVLLLTLHGGDHPYTAVIDASLGLVLQGEKSLQYLQNALKLNSSFRGDIDLTTALIHHMLAQRLCLTGDYRGGMNHEKEAYSIFQNKCGEDHPQTKCSSDFLRNITQQAVRVERSIRQGGVELSETLPEGLVPSQDTTLEQLALVNGILKTSYSTKMMEFKEKLKERKEAEEAEKMKLENSESTNENEASELPTNSGEVTEEATSNGEQKQEATDRNAEGQPAETDVSEKPDHSNMNGQIESHLHNGDCASKMECKEEEHQSNIINGVPTESQSKSSIMTSVSEAQSESAVVNGKECVVNKGKQAETE</sequence>
<dbReference type="PANTHER" id="PTHR12601">
    <property type="entry name" value="EUKARYOTIC TRANSLATION INITIATION FACTOR 3 SUBUNIT EIF-3"/>
    <property type="match status" value="1"/>
</dbReference>
<feature type="domain" description="Clu" evidence="8">
    <location>
        <begin position="1457"/>
        <end position="1699"/>
    </location>
</feature>
<dbReference type="InterPro" id="IPR003593">
    <property type="entry name" value="AAA+_ATPase"/>
</dbReference>
<dbReference type="CDD" id="cd15466">
    <property type="entry name" value="CLU-central"/>
    <property type="match status" value="1"/>
</dbReference>
<feature type="compositionally biased region" description="Acidic residues" evidence="5">
    <location>
        <begin position="175"/>
        <end position="193"/>
    </location>
</feature>
<keyword evidence="2" id="KW-0963">Cytoplasm</keyword>
<evidence type="ECO:0000259" key="6">
    <source>
        <dbReference type="PROSITE" id="PS51192"/>
    </source>
</evidence>
<feature type="region of interest" description="Disordered" evidence="5">
    <location>
        <begin position="1283"/>
        <end position="1319"/>
    </location>
</feature>
<feature type="compositionally biased region" description="Basic and acidic residues" evidence="5">
    <location>
        <begin position="497"/>
        <end position="510"/>
    </location>
</feature>
<dbReference type="InterPro" id="IPR023231">
    <property type="entry name" value="GSKIP_dom_sf"/>
</dbReference>
<feature type="compositionally biased region" description="Basic and acidic residues" evidence="5">
    <location>
        <begin position="1132"/>
        <end position="1149"/>
    </location>
</feature>
<feature type="compositionally biased region" description="Basic and acidic residues" evidence="5">
    <location>
        <begin position="2323"/>
        <end position="2339"/>
    </location>
</feature>
<feature type="compositionally biased region" description="Polar residues" evidence="5">
    <location>
        <begin position="2421"/>
        <end position="2439"/>
    </location>
</feature>
<dbReference type="GO" id="GO:0048312">
    <property type="term" value="P:intracellular distribution of mitochondria"/>
    <property type="evidence" value="ECO:0007669"/>
    <property type="project" value="TreeGrafter"/>
</dbReference>
<dbReference type="SMART" id="SM00847">
    <property type="entry name" value="HA2"/>
    <property type="match status" value="1"/>
</dbReference>
<feature type="region of interest" description="Disordered" evidence="5">
    <location>
        <begin position="1"/>
        <end position="26"/>
    </location>
</feature>
<dbReference type="SUPFAM" id="SSF103107">
    <property type="entry name" value="Hypothetical protein c14orf129, hspc210"/>
    <property type="match status" value="1"/>
</dbReference>
<feature type="compositionally biased region" description="Basic residues" evidence="5">
    <location>
        <begin position="511"/>
        <end position="520"/>
    </location>
</feature>
<feature type="domain" description="Helicase C-terminal" evidence="7">
    <location>
        <begin position="458"/>
        <end position="708"/>
    </location>
</feature>
<dbReference type="PROSITE" id="PS51194">
    <property type="entry name" value="HELICASE_CTER"/>
    <property type="match status" value="1"/>
</dbReference>
<dbReference type="Gene3D" id="1.20.120.1080">
    <property type="match status" value="1"/>
</dbReference>